<dbReference type="AlphaFoldDB" id="A0A9P4V709"/>
<feature type="compositionally biased region" description="Low complexity" evidence="1">
    <location>
        <begin position="15"/>
        <end position="24"/>
    </location>
</feature>
<dbReference type="Gene3D" id="3.10.660.10">
    <property type="entry name" value="DPH Zinc finger"/>
    <property type="match status" value="1"/>
</dbReference>
<protein>
    <recommendedName>
        <fullName evidence="2">J domain-containing protein</fullName>
    </recommendedName>
</protein>
<dbReference type="SMART" id="SM00271">
    <property type="entry name" value="DnaJ"/>
    <property type="match status" value="1"/>
</dbReference>
<dbReference type="Proteomes" id="UP000799444">
    <property type="component" value="Unassembled WGS sequence"/>
</dbReference>
<organism evidence="3 4">
    <name type="scientific">Polyplosphaeria fusca</name>
    <dbReference type="NCBI Taxonomy" id="682080"/>
    <lineage>
        <taxon>Eukaryota</taxon>
        <taxon>Fungi</taxon>
        <taxon>Dikarya</taxon>
        <taxon>Ascomycota</taxon>
        <taxon>Pezizomycotina</taxon>
        <taxon>Dothideomycetes</taxon>
        <taxon>Pleosporomycetidae</taxon>
        <taxon>Pleosporales</taxon>
        <taxon>Tetraplosphaeriaceae</taxon>
        <taxon>Polyplosphaeria</taxon>
    </lineage>
</organism>
<dbReference type="InterPro" id="IPR036671">
    <property type="entry name" value="DPH_MB_sf"/>
</dbReference>
<name>A0A9P4V709_9PLEO</name>
<dbReference type="Gene3D" id="1.10.287.110">
    <property type="entry name" value="DnaJ domain"/>
    <property type="match status" value="1"/>
</dbReference>
<dbReference type="InterPro" id="IPR001623">
    <property type="entry name" value="DnaJ_domain"/>
</dbReference>
<evidence type="ECO:0000313" key="4">
    <source>
        <dbReference type="Proteomes" id="UP000799444"/>
    </source>
</evidence>
<dbReference type="SUPFAM" id="SSF46565">
    <property type="entry name" value="Chaperone J-domain"/>
    <property type="match status" value="1"/>
</dbReference>
<dbReference type="SUPFAM" id="SSF144217">
    <property type="entry name" value="CSL zinc finger"/>
    <property type="match status" value="1"/>
</dbReference>
<dbReference type="OrthoDB" id="445556at2759"/>
<feature type="region of interest" description="Disordered" evidence="1">
    <location>
        <begin position="1"/>
        <end position="28"/>
    </location>
</feature>
<keyword evidence="4" id="KW-1185">Reference proteome</keyword>
<proteinExistence type="predicted"/>
<evidence type="ECO:0000256" key="1">
    <source>
        <dbReference type="SAM" id="MobiDB-lite"/>
    </source>
</evidence>
<accession>A0A9P4V709</accession>
<evidence type="ECO:0000313" key="3">
    <source>
        <dbReference type="EMBL" id="KAF2740369.1"/>
    </source>
</evidence>
<dbReference type="InterPro" id="IPR036869">
    <property type="entry name" value="J_dom_sf"/>
</dbReference>
<comment type="caution">
    <text evidence="3">The sequence shown here is derived from an EMBL/GenBank/DDBJ whole genome shotgun (WGS) entry which is preliminary data.</text>
</comment>
<gene>
    <name evidence="3" type="ORF">EJ04DRAFT_548413</name>
</gene>
<dbReference type="EMBL" id="ML996100">
    <property type="protein sequence ID" value="KAF2740369.1"/>
    <property type="molecule type" value="Genomic_DNA"/>
</dbReference>
<sequence length="185" mass="19512">MDPSKNAYSILGLAPPSSRPSSSPALDSHTLKRAYRAALLRAHPDKHSAREKRGAKEEGEGLKKDKDGGVTVDQVKSAFAILSCSTQRAALDARILASAAAPTAATTSEDGAPLVGGEEVFDLEEDFEEVEVEGGRVEWRRGCRCGDVWRVGEEGLEGAVGRGEREVRVECGGCSLGGWVGFGVG</sequence>
<reference evidence="3" key="1">
    <citation type="journal article" date="2020" name="Stud. Mycol.">
        <title>101 Dothideomycetes genomes: a test case for predicting lifestyles and emergence of pathogens.</title>
        <authorList>
            <person name="Haridas S."/>
            <person name="Albert R."/>
            <person name="Binder M."/>
            <person name="Bloem J."/>
            <person name="Labutti K."/>
            <person name="Salamov A."/>
            <person name="Andreopoulos B."/>
            <person name="Baker S."/>
            <person name="Barry K."/>
            <person name="Bills G."/>
            <person name="Bluhm B."/>
            <person name="Cannon C."/>
            <person name="Castanera R."/>
            <person name="Culley D."/>
            <person name="Daum C."/>
            <person name="Ezra D."/>
            <person name="Gonzalez J."/>
            <person name="Henrissat B."/>
            <person name="Kuo A."/>
            <person name="Liang C."/>
            <person name="Lipzen A."/>
            <person name="Lutzoni F."/>
            <person name="Magnuson J."/>
            <person name="Mondo S."/>
            <person name="Nolan M."/>
            <person name="Ohm R."/>
            <person name="Pangilinan J."/>
            <person name="Park H.-J."/>
            <person name="Ramirez L."/>
            <person name="Alfaro M."/>
            <person name="Sun H."/>
            <person name="Tritt A."/>
            <person name="Yoshinaga Y."/>
            <person name="Zwiers L.-H."/>
            <person name="Turgeon B."/>
            <person name="Goodwin S."/>
            <person name="Spatafora J."/>
            <person name="Crous P."/>
            <person name="Grigoriev I."/>
        </authorList>
    </citation>
    <scope>NUCLEOTIDE SEQUENCE</scope>
    <source>
        <strain evidence="3">CBS 125425</strain>
    </source>
</reference>
<evidence type="ECO:0000259" key="2">
    <source>
        <dbReference type="PROSITE" id="PS50076"/>
    </source>
</evidence>
<feature type="domain" description="J" evidence="2">
    <location>
        <begin position="6"/>
        <end position="95"/>
    </location>
</feature>
<feature type="region of interest" description="Disordered" evidence="1">
    <location>
        <begin position="40"/>
        <end position="68"/>
    </location>
</feature>
<feature type="compositionally biased region" description="Basic and acidic residues" evidence="1">
    <location>
        <begin position="42"/>
        <end position="68"/>
    </location>
</feature>
<dbReference type="PROSITE" id="PS50076">
    <property type="entry name" value="DNAJ_2"/>
    <property type="match status" value="1"/>
</dbReference>